<dbReference type="AlphaFoldDB" id="A0A4C1VBA9"/>
<evidence type="ECO:0000313" key="1">
    <source>
        <dbReference type="EMBL" id="GBP35800.1"/>
    </source>
</evidence>
<protein>
    <submittedName>
        <fullName evidence="1">Uncharacterized protein</fullName>
    </submittedName>
</protein>
<organism evidence="1 2">
    <name type="scientific">Eumeta variegata</name>
    <name type="common">Bagworm moth</name>
    <name type="synonym">Eumeta japonica</name>
    <dbReference type="NCBI Taxonomy" id="151549"/>
    <lineage>
        <taxon>Eukaryota</taxon>
        <taxon>Metazoa</taxon>
        <taxon>Ecdysozoa</taxon>
        <taxon>Arthropoda</taxon>
        <taxon>Hexapoda</taxon>
        <taxon>Insecta</taxon>
        <taxon>Pterygota</taxon>
        <taxon>Neoptera</taxon>
        <taxon>Endopterygota</taxon>
        <taxon>Lepidoptera</taxon>
        <taxon>Glossata</taxon>
        <taxon>Ditrysia</taxon>
        <taxon>Tineoidea</taxon>
        <taxon>Psychidae</taxon>
        <taxon>Oiketicinae</taxon>
        <taxon>Eumeta</taxon>
    </lineage>
</organism>
<sequence length="130" mass="14668">MLTSMCEFTEPVNKNITTGRNHIRVCDCAPALELDAPAGGRAGRGLQLANRPIWESPLIMTYNITRYGVLSPLDTFRTDARSITLLLLETAMLEEVMKFEWEGEDKDMVRRRSTAKVKVRESVNNPIVTI</sequence>
<accession>A0A4C1VBA9</accession>
<keyword evidence="2" id="KW-1185">Reference proteome</keyword>
<gene>
    <name evidence="1" type="ORF">EVAR_20656_1</name>
</gene>
<proteinExistence type="predicted"/>
<dbReference type="Proteomes" id="UP000299102">
    <property type="component" value="Unassembled WGS sequence"/>
</dbReference>
<evidence type="ECO:0000313" key="2">
    <source>
        <dbReference type="Proteomes" id="UP000299102"/>
    </source>
</evidence>
<name>A0A4C1VBA9_EUMVA</name>
<dbReference type="EMBL" id="BGZK01000309">
    <property type="protein sequence ID" value="GBP35800.1"/>
    <property type="molecule type" value="Genomic_DNA"/>
</dbReference>
<comment type="caution">
    <text evidence="1">The sequence shown here is derived from an EMBL/GenBank/DDBJ whole genome shotgun (WGS) entry which is preliminary data.</text>
</comment>
<reference evidence="1 2" key="1">
    <citation type="journal article" date="2019" name="Commun. Biol.">
        <title>The bagworm genome reveals a unique fibroin gene that provides high tensile strength.</title>
        <authorList>
            <person name="Kono N."/>
            <person name="Nakamura H."/>
            <person name="Ohtoshi R."/>
            <person name="Tomita M."/>
            <person name="Numata K."/>
            <person name="Arakawa K."/>
        </authorList>
    </citation>
    <scope>NUCLEOTIDE SEQUENCE [LARGE SCALE GENOMIC DNA]</scope>
</reference>